<proteinExistence type="predicted"/>
<dbReference type="Proteomes" id="UP000678393">
    <property type="component" value="Unassembled WGS sequence"/>
</dbReference>
<dbReference type="PANTHER" id="PTHR25462">
    <property type="entry name" value="BONUS, ISOFORM C-RELATED"/>
    <property type="match status" value="1"/>
</dbReference>
<dbReference type="Pfam" id="PF00643">
    <property type="entry name" value="zf-B_box"/>
    <property type="match status" value="1"/>
</dbReference>
<evidence type="ECO:0000256" key="6">
    <source>
        <dbReference type="PROSITE-ProRule" id="PRU00504"/>
    </source>
</evidence>
<dbReference type="GO" id="GO:0008270">
    <property type="term" value="F:zinc ion binding"/>
    <property type="evidence" value="ECO:0007669"/>
    <property type="project" value="UniProtKB-KW"/>
</dbReference>
<dbReference type="SMART" id="SM00336">
    <property type="entry name" value="BBOX"/>
    <property type="match status" value="2"/>
</dbReference>
<feature type="region of interest" description="Disordered" evidence="7">
    <location>
        <begin position="270"/>
        <end position="324"/>
    </location>
</feature>
<keyword evidence="2" id="KW-0677">Repeat</keyword>
<dbReference type="InterPro" id="IPR001841">
    <property type="entry name" value="Znf_RING"/>
</dbReference>
<dbReference type="PANTHER" id="PTHR25462:SF291">
    <property type="entry name" value="E3 UBIQUITIN-PROTEIN LIGASE TRIM45"/>
    <property type="match status" value="1"/>
</dbReference>
<feature type="region of interest" description="Disordered" evidence="7">
    <location>
        <begin position="42"/>
        <end position="68"/>
    </location>
</feature>
<dbReference type="Gene3D" id="3.30.40.10">
    <property type="entry name" value="Zinc/RING finger domain, C3HC4 (zinc finger)"/>
    <property type="match status" value="1"/>
</dbReference>
<keyword evidence="4" id="KW-0862">Zinc</keyword>
<feature type="compositionally biased region" description="Basic and acidic residues" evidence="7">
    <location>
        <begin position="278"/>
        <end position="297"/>
    </location>
</feature>
<evidence type="ECO:0000313" key="10">
    <source>
        <dbReference type="EMBL" id="CAG5130946.1"/>
    </source>
</evidence>
<evidence type="ECO:0000256" key="7">
    <source>
        <dbReference type="SAM" id="MobiDB-lite"/>
    </source>
</evidence>
<keyword evidence="3 5" id="KW-0863">Zinc-finger</keyword>
<dbReference type="PROSITE" id="PS50119">
    <property type="entry name" value="ZF_BBOX"/>
    <property type="match status" value="1"/>
</dbReference>
<dbReference type="SMART" id="SM00184">
    <property type="entry name" value="RING"/>
    <property type="match status" value="1"/>
</dbReference>
<dbReference type="PROSITE" id="PS51125">
    <property type="entry name" value="NHL"/>
    <property type="match status" value="2"/>
</dbReference>
<evidence type="ECO:0000259" key="8">
    <source>
        <dbReference type="PROSITE" id="PS50089"/>
    </source>
</evidence>
<feature type="repeat" description="NHL" evidence="6">
    <location>
        <begin position="1026"/>
        <end position="1067"/>
    </location>
</feature>
<organism evidence="10 11">
    <name type="scientific">Candidula unifasciata</name>
    <dbReference type="NCBI Taxonomy" id="100452"/>
    <lineage>
        <taxon>Eukaryota</taxon>
        <taxon>Metazoa</taxon>
        <taxon>Spiralia</taxon>
        <taxon>Lophotrochozoa</taxon>
        <taxon>Mollusca</taxon>
        <taxon>Gastropoda</taxon>
        <taxon>Heterobranchia</taxon>
        <taxon>Euthyneura</taxon>
        <taxon>Panpulmonata</taxon>
        <taxon>Eupulmonata</taxon>
        <taxon>Stylommatophora</taxon>
        <taxon>Helicina</taxon>
        <taxon>Helicoidea</taxon>
        <taxon>Geomitridae</taxon>
        <taxon>Candidula</taxon>
    </lineage>
</organism>
<dbReference type="InterPro" id="IPR017907">
    <property type="entry name" value="Znf_RING_CS"/>
</dbReference>
<feature type="non-terminal residue" evidence="10">
    <location>
        <position position="1"/>
    </location>
</feature>
<evidence type="ECO:0000256" key="3">
    <source>
        <dbReference type="ARBA" id="ARBA00022771"/>
    </source>
</evidence>
<sequence>GLRQMSGWYQQGLRQMSGWYQQGLRQMSGLATHPAATPQNINTAERQSSDSEGSSTEQTRSARASRATSIASIIDSAIDSLYPEEPKSRSRPLSRSRRPKINSIMTLSNLDPSFYSMLDDELQMLIKWKYQDVLGNSQVNLDDLDDLVNILKNVRCNLLQGEMVTDDMVLFVCRFLQATGYETVMELEDSLAAHKMFRMYMDDLLAPSSEVEPPVEGAGHVSPEQLVFPNLDQRRARQDSAQASEPAVFSHVSDPVQAFQPFLGDSYVRSKVRKPKVHEKSPKEKADKSDKEHDPKKPLQKGHCFDSNIREQDTPQRGRIQQSKSIERAKAIKERQQKQDHDSNFIIQLETENTLKVVKRQESNDSESLKEATYERDLQVAFQEAEDAFGDPYFLVLKGVKDNFELAELLEYVVYRNGEPVNDIYMGAVRLQPQFIMEMIACSPFQLSAVASSDAWDVSSVSTGVTRTAETWQSRVRSFYQRTMQEKDLGSRQKLIQLGEELCPKCHERYRWPHILHCCHRFCFPCIVKLYRKDRNFFTCPICLCCSLPPKNSPFGPCSLPIDMPFAREMLEANLSPFCCTNCVSYEDAVNFCTDCLVYLCQQCCLLHDQSKSSSQHKLENTDTKIGATPDGQILVMCRKHPGNGMVKFCRTCWSGICNLCLDRDHNSHEILELSDAKVIIGQRVKTNNGYVQELSVRYHRLLMELKKTKQEIEAIHKAGRHIISEINRNLTEKIEYLARIARDEVERICNRVHHIHIEAAAERDKYLKEKAAFMAFVERFNESSNLDKMMLLPTVGERKRYLDDKLRRNPYLLTLDFNFKFEPKYPEVNHAIEEIFTSVQLECDYYLNRTLLNSQCVRDRHHVEPYQPAPYSLDYRFQSETADRQGQQFSGIETSAGAEKDAGIQDIQRQTVQYSRIFGRYGRGTYEFAEPSGVLYLHDCTLAVCDTRNHRIVIYTEDGTHLRTIGQPKVIPDLPPPSEEADKTFPRIFGKLYFPYRMAQCPLTGNLVVLERPPSLNIQIFSFEGQFIRSFGSPHLQSPRGITVDTRGLILILESKTMNFFIFTPDGDLINKSVLGSLEFPNDVAAKGDTIYISDNRSHCVKTFDYSLNYRKTFGNESLTYYPISVGFNCNDYLVVTDNHNTFNITIFGHDGRVLAAFKSRAKHANCYNVALHPVRPELAVTTKEYQVLIFNYGDFTPEGCEPKT</sequence>
<evidence type="ECO:0000259" key="9">
    <source>
        <dbReference type="PROSITE" id="PS50119"/>
    </source>
</evidence>
<evidence type="ECO:0000256" key="2">
    <source>
        <dbReference type="ARBA" id="ARBA00022737"/>
    </source>
</evidence>
<dbReference type="GO" id="GO:0061630">
    <property type="term" value="F:ubiquitin protein ligase activity"/>
    <property type="evidence" value="ECO:0007669"/>
    <property type="project" value="TreeGrafter"/>
</dbReference>
<dbReference type="PROSITE" id="PS50089">
    <property type="entry name" value="ZF_RING_2"/>
    <property type="match status" value="1"/>
</dbReference>
<feature type="repeat" description="NHL" evidence="6">
    <location>
        <begin position="916"/>
        <end position="959"/>
    </location>
</feature>
<dbReference type="PROSITE" id="PS00518">
    <property type="entry name" value="ZF_RING_1"/>
    <property type="match status" value="1"/>
</dbReference>
<dbReference type="EMBL" id="CAJHNH020004368">
    <property type="protein sequence ID" value="CAG5130946.1"/>
    <property type="molecule type" value="Genomic_DNA"/>
</dbReference>
<dbReference type="CDD" id="cd16449">
    <property type="entry name" value="RING-HC"/>
    <property type="match status" value="1"/>
</dbReference>
<dbReference type="InterPro" id="IPR047153">
    <property type="entry name" value="TRIM45/56/19-like"/>
</dbReference>
<dbReference type="SUPFAM" id="SSF57850">
    <property type="entry name" value="RING/U-box"/>
    <property type="match status" value="1"/>
</dbReference>
<dbReference type="Gene3D" id="2.120.10.30">
    <property type="entry name" value="TolB, C-terminal domain"/>
    <property type="match status" value="1"/>
</dbReference>
<evidence type="ECO:0000256" key="5">
    <source>
        <dbReference type="PROSITE-ProRule" id="PRU00024"/>
    </source>
</evidence>
<dbReference type="InterPro" id="IPR001258">
    <property type="entry name" value="NHL_repeat"/>
</dbReference>
<feature type="compositionally biased region" description="Low complexity" evidence="7">
    <location>
        <begin position="59"/>
        <end position="68"/>
    </location>
</feature>
<evidence type="ECO:0000256" key="4">
    <source>
        <dbReference type="ARBA" id="ARBA00022833"/>
    </source>
</evidence>
<dbReference type="CDD" id="cd19757">
    <property type="entry name" value="Bbox1"/>
    <property type="match status" value="1"/>
</dbReference>
<protein>
    <recommendedName>
        <fullName evidence="12">RING-type domain-containing protein</fullName>
    </recommendedName>
</protein>
<evidence type="ECO:0000313" key="11">
    <source>
        <dbReference type="Proteomes" id="UP000678393"/>
    </source>
</evidence>
<dbReference type="SUPFAM" id="SSF63825">
    <property type="entry name" value="YWTD domain"/>
    <property type="match status" value="1"/>
</dbReference>
<feature type="domain" description="RING-type" evidence="8">
    <location>
        <begin position="503"/>
        <end position="543"/>
    </location>
</feature>
<evidence type="ECO:0000256" key="1">
    <source>
        <dbReference type="ARBA" id="ARBA00022723"/>
    </source>
</evidence>
<reference evidence="10" key="1">
    <citation type="submission" date="2021-04" db="EMBL/GenBank/DDBJ databases">
        <authorList>
            <consortium name="Molecular Ecology Group"/>
        </authorList>
    </citation>
    <scope>NUCLEOTIDE SEQUENCE</scope>
</reference>
<dbReference type="InterPro" id="IPR000315">
    <property type="entry name" value="Znf_B-box"/>
</dbReference>
<comment type="caution">
    <text evidence="10">The sequence shown here is derived from an EMBL/GenBank/DDBJ whole genome shotgun (WGS) entry which is preliminary data.</text>
</comment>
<feature type="compositionally biased region" description="Polar residues" evidence="7">
    <location>
        <begin position="42"/>
        <end position="58"/>
    </location>
</feature>
<keyword evidence="11" id="KW-1185">Reference proteome</keyword>
<evidence type="ECO:0008006" key="12">
    <source>
        <dbReference type="Google" id="ProtNLM"/>
    </source>
</evidence>
<dbReference type="InterPro" id="IPR011042">
    <property type="entry name" value="6-blade_b-propeller_TolB-like"/>
</dbReference>
<accession>A0A8S3ZV19</accession>
<dbReference type="AlphaFoldDB" id="A0A8S3ZV19"/>
<dbReference type="Gene3D" id="3.30.160.60">
    <property type="entry name" value="Classic Zinc Finger"/>
    <property type="match status" value="1"/>
</dbReference>
<name>A0A8S3ZV19_9EUPU</name>
<dbReference type="InterPro" id="IPR013083">
    <property type="entry name" value="Znf_RING/FYVE/PHD"/>
</dbReference>
<feature type="domain" description="B box-type" evidence="9">
    <location>
        <begin position="633"/>
        <end position="674"/>
    </location>
</feature>
<dbReference type="SUPFAM" id="SSF57845">
    <property type="entry name" value="B-box zinc-binding domain"/>
    <property type="match status" value="1"/>
</dbReference>
<dbReference type="OrthoDB" id="342730at2759"/>
<gene>
    <name evidence="10" type="ORF">CUNI_LOCUS16504</name>
</gene>
<keyword evidence="1" id="KW-0479">Metal-binding</keyword>